<gene>
    <name evidence="2" type="ORF">HMPREF9336_04184</name>
</gene>
<name>U1N900_SEGRC</name>
<dbReference type="Proteomes" id="UP000004816">
    <property type="component" value="Unassembled WGS sequence"/>
</dbReference>
<protein>
    <submittedName>
        <fullName evidence="2">Uncharacterized protein</fullName>
    </submittedName>
</protein>
<dbReference type="AlphaFoldDB" id="U1N900"/>
<comment type="caution">
    <text evidence="2">The sequence shown here is derived from an EMBL/GenBank/DDBJ whole genome shotgun (WGS) entry which is preliminary data.</text>
</comment>
<evidence type="ECO:0000256" key="1">
    <source>
        <dbReference type="SAM" id="MobiDB-lite"/>
    </source>
</evidence>
<feature type="compositionally biased region" description="Basic and acidic residues" evidence="1">
    <location>
        <begin position="54"/>
        <end position="67"/>
    </location>
</feature>
<evidence type="ECO:0000313" key="2">
    <source>
        <dbReference type="EMBL" id="ERG69293.1"/>
    </source>
</evidence>
<accession>U1N900</accession>
<reference evidence="2 3" key="1">
    <citation type="journal article" date="2011" name="Stand. Genomic Sci.">
        <title>High quality draft genome sequence of Segniliparus rugosus CDC 945(T)= (ATCC BAA-974(T)).</title>
        <authorList>
            <person name="Earl A.M."/>
            <person name="Desjardins C.A."/>
            <person name="Fitzgerald M.G."/>
            <person name="Arachchi H.M."/>
            <person name="Zeng Q."/>
            <person name="Mehta T."/>
            <person name="Griggs A."/>
            <person name="Birren B.W."/>
            <person name="Toney N.C."/>
            <person name="Carr J."/>
            <person name="Posey J."/>
            <person name="Butler W.R."/>
        </authorList>
    </citation>
    <scope>NUCLEOTIDE SEQUENCE [LARGE SCALE GENOMIC DNA]</scope>
    <source>
        <strain evidence="3">ATCC BAA-974 / DSM 45345 / CCUG 50838 / CIP 108380 / JCM 13579 / CDC 945</strain>
    </source>
</reference>
<dbReference type="RefSeq" id="WP_021030266.1">
    <property type="nucleotide sequence ID" value="NZ_KI391953.1"/>
</dbReference>
<sequence length="107" mass="11127">MTGLNGKVGVNTDDLLAFGQKIVGKAEEAKALGLAQLGGSVDMPESATAAAVRESGEARGSVSDHAHARGSHAGAESALAAQKYVRVEEHNAQQLRGAVEPDTEYRW</sequence>
<keyword evidence="3" id="KW-1185">Reference proteome</keyword>
<dbReference type="STRING" id="679197.HMPREF9336_04184"/>
<organism evidence="2 3">
    <name type="scientific">Segniliparus rugosus (strain ATCC BAA-974 / DSM 45345 / CCUG 50838 / CIP 108380 / JCM 13579 / CDC 945)</name>
    <dbReference type="NCBI Taxonomy" id="679197"/>
    <lineage>
        <taxon>Bacteria</taxon>
        <taxon>Bacillati</taxon>
        <taxon>Actinomycetota</taxon>
        <taxon>Actinomycetes</taxon>
        <taxon>Mycobacteriales</taxon>
        <taxon>Segniliparaceae</taxon>
        <taxon>Segniliparus</taxon>
    </lineage>
</organism>
<dbReference type="EMBL" id="ACZI02000002">
    <property type="protein sequence ID" value="ERG69293.1"/>
    <property type="molecule type" value="Genomic_DNA"/>
</dbReference>
<proteinExistence type="predicted"/>
<feature type="region of interest" description="Disordered" evidence="1">
    <location>
        <begin position="45"/>
        <end position="75"/>
    </location>
</feature>
<dbReference type="HOGENOM" id="CLU_2208236_0_0_11"/>
<evidence type="ECO:0000313" key="3">
    <source>
        <dbReference type="Proteomes" id="UP000004816"/>
    </source>
</evidence>